<sequence length="84" mass="8845">MGRRNQAAAAVGSSEANGSGDGDLKNTTRWVSLEMMTATLNGVGGAAAQKTVLNTSVNRGLDKALALEMAKRGQFCHWMLSFSK</sequence>
<protein>
    <submittedName>
        <fullName evidence="1">Uncharacterized protein</fullName>
    </submittedName>
</protein>
<reference evidence="1 2" key="2">
    <citation type="journal article" date="2022" name="Mol. Ecol. Resour.">
        <title>The genomes of chicory, endive, great burdock and yacon provide insights into Asteraceae paleo-polyploidization history and plant inulin production.</title>
        <authorList>
            <person name="Fan W."/>
            <person name="Wang S."/>
            <person name="Wang H."/>
            <person name="Wang A."/>
            <person name="Jiang F."/>
            <person name="Liu H."/>
            <person name="Zhao H."/>
            <person name="Xu D."/>
            <person name="Zhang Y."/>
        </authorList>
    </citation>
    <scope>NUCLEOTIDE SEQUENCE [LARGE SCALE GENOMIC DNA]</scope>
    <source>
        <strain evidence="2">cv. Yunnan</strain>
        <tissue evidence="1">Leaves</tissue>
    </source>
</reference>
<organism evidence="1 2">
    <name type="scientific">Smallanthus sonchifolius</name>
    <dbReference type="NCBI Taxonomy" id="185202"/>
    <lineage>
        <taxon>Eukaryota</taxon>
        <taxon>Viridiplantae</taxon>
        <taxon>Streptophyta</taxon>
        <taxon>Embryophyta</taxon>
        <taxon>Tracheophyta</taxon>
        <taxon>Spermatophyta</taxon>
        <taxon>Magnoliopsida</taxon>
        <taxon>eudicotyledons</taxon>
        <taxon>Gunneridae</taxon>
        <taxon>Pentapetalae</taxon>
        <taxon>asterids</taxon>
        <taxon>campanulids</taxon>
        <taxon>Asterales</taxon>
        <taxon>Asteraceae</taxon>
        <taxon>Asteroideae</taxon>
        <taxon>Heliantheae alliance</taxon>
        <taxon>Millerieae</taxon>
        <taxon>Smallanthus</taxon>
    </lineage>
</organism>
<proteinExistence type="predicted"/>
<comment type="caution">
    <text evidence="1">The sequence shown here is derived from an EMBL/GenBank/DDBJ whole genome shotgun (WGS) entry which is preliminary data.</text>
</comment>
<keyword evidence="2" id="KW-1185">Reference proteome</keyword>
<accession>A0ACB9JUP4</accession>
<reference evidence="2" key="1">
    <citation type="journal article" date="2022" name="Mol. Ecol. Resour.">
        <title>The genomes of chicory, endive, great burdock and yacon provide insights into Asteraceae palaeo-polyploidization history and plant inulin production.</title>
        <authorList>
            <person name="Fan W."/>
            <person name="Wang S."/>
            <person name="Wang H."/>
            <person name="Wang A."/>
            <person name="Jiang F."/>
            <person name="Liu H."/>
            <person name="Zhao H."/>
            <person name="Xu D."/>
            <person name="Zhang Y."/>
        </authorList>
    </citation>
    <scope>NUCLEOTIDE SEQUENCE [LARGE SCALE GENOMIC DNA]</scope>
    <source>
        <strain evidence="2">cv. Yunnan</strain>
    </source>
</reference>
<dbReference type="Proteomes" id="UP001056120">
    <property type="component" value="Linkage Group LG02"/>
</dbReference>
<name>A0ACB9JUP4_9ASTR</name>
<dbReference type="EMBL" id="CM042019">
    <property type="protein sequence ID" value="KAI3823703.1"/>
    <property type="molecule type" value="Genomic_DNA"/>
</dbReference>
<gene>
    <name evidence="1" type="ORF">L1987_05143</name>
</gene>
<evidence type="ECO:0000313" key="2">
    <source>
        <dbReference type="Proteomes" id="UP001056120"/>
    </source>
</evidence>
<evidence type="ECO:0000313" key="1">
    <source>
        <dbReference type="EMBL" id="KAI3823703.1"/>
    </source>
</evidence>